<dbReference type="PANTHER" id="PTHR43757:SF2">
    <property type="entry name" value="AMINOMETHYLTRANSFERASE, MITOCHONDRIAL"/>
    <property type="match status" value="1"/>
</dbReference>
<dbReference type="Pfam" id="PF01266">
    <property type="entry name" value="DAO"/>
    <property type="match status" value="1"/>
</dbReference>
<sequence length="798" mass="87336">MQSHTRVVVIGGGNMGAGVLYHLAHMGWTDCVLIEKAELTSGATWHAAGLVSRMVGGQALGAMHDYAVDLYKRVEAETEVGVSWHNCGSLRVATSPDHMDWINHIRDAVLARGQEAEIIDAAEVARLNPLYDVEKADVLGAIYTPDDGHVDPSGTCQAMAKGSRQLGAKVIRNCRVTDTRQLPSGAWEVVTDQGTIVAEHVVNAAGYHARQVGAMVGLDLPITTMLHHYVVTDAVPEFDQMQHEIPVTRDDYFCGYIRREQGSALIGLYDKQDPQSVWLDGCPWDSANELFEPNWDGITPWLENCFERMPALMNRGIKRVVNGGITYTPDGAMMLGPAPGLRNYWLACGATVGIAWGPGAGRALAQWMIEGSADISTRAFDPRRFGTWADADYAKTRATEDYTLRQAMPFPQHQRDSFRGIKTSGAHDRTAALGATFEEAGGWERPRLYAPDPLGWRRTSAFDQVAAECQAVRQRVGLSDLSAFAKFRIDGPGAEDWLNAICANRMPRVGRTCLTLLLNRKGTIEGEATIARTGAESFYFVTGAPSERRVWDWMTLHCGVPMTDVAMTNATDEIGILGLAGPKSRDALAAFTNDDVSNDALRWLACKDLVVADVPVLALRLSFSGELAYELHAPNDQLGVLWDRLWDAGQPHGIAPFGTKALDSLRIEKFYRGGHELANDACHKDVAQERFAATDKDFVGRDAMLARRPRSRIALLALEDEETEALTGEAVFKDGRMVGSITSAAYGHTVGQSLAIGFLSEEARQPDTVLDVSILGQRVRAKVLPNAPWDPENERLKV</sequence>
<dbReference type="Gene3D" id="3.50.50.60">
    <property type="entry name" value="FAD/NAD(P)-binding domain"/>
    <property type="match status" value="1"/>
</dbReference>
<dbReference type="RefSeq" id="WP_338549099.1">
    <property type="nucleotide sequence ID" value="NZ_CP146069.1"/>
</dbReference>
<dbReference type="EMBL" id="CP146069">
    <property type="protein sequence ID" value="WWR46230.1"/>
    <property type="molecule type" value="Genomic_DNA"/>
</dbReference>
<dbReference type="Pfam" id="PF08669">
    <property type="entry name" value="GCV_T_C"/>
    <property type="match status" value="1"/>
</dbReference>
<protein>
    <submittedName>
        <fullName evidence="7">FAD-dependent oxidoreductase</fullName>
    </submittedName>
</protein>
<dbReference type="InterPro" id="IPR036188">
    <property type="entry name" value="FAD/NAD-bd_sf"/>
</dbReference>
<dbReference type="SUPFAM" id="SSF54373">
    <property type="entry name" value="FAD-linked reductases, C-terminal domain"/>
    <property type="match status" value="1"/>
</dbReference>
<reference evidence="7 8" key="1">
    <citation type="submission" date="2023-10" db="EMBL/GenBank/DDBJ databases">
        <title>Roseovarius strain S88 nov., isolated from a marine algae.</title>
        <authorList>
            <person name="Lee M.W."/>
            <person name="Lee J.K."/>
            <person name="Kim J.M."/>
            <person name="Choi D.G."/>
            <person name="Baek J.H."/>
            <person name="Bayburt H."/>
            <person name="Jung J.J."/>
            <person name="Han D.M."/>
            <person name="Jeon C.O."/>
        </authorList>
    </citation>
    <scope>NUCLEOTIDE SEQUENCE [LARGE SCALE GENOMIC DNA]</scope>
    <source>
        <strain evidence="7 8">S88</strain>
    </source>
</reference>
<keyword evidence="2" id="KW-0560">Oxidoreductase</keyword>
<dbReference type="InterPro" id="IPR029043">
    <property type="entry name" value="GcvT/YgfZ_C"/>
</dbReference>
<gene>
    <name evidence="7" type="ORF">RZ517_15875</name>
</gene>
<dbReference type="Gene3D" id="3.30.70.1400">
    <property type="entry name" value="Aminomethyltransferase beta-barrel domains"/>
    <property type="match status" value="1"/>
</dbReference>
<dbReference type="InterPro" id="IPR006076">
    <property type="entry name" value="FAD-dep_OxRdtase"/>
</dbReference>
<evidence type="ECO:0000256" key="2">
    <source>
        <dbReference type="ARBA" id="ARBA00023002"/>
    </source>
</evidence>
<dbReference type="SUPFAM" id="SSF51905">
    <property type="entry name" value="FAD/NAD(P)-binding domain"/>
    <property type="match status" value="1"/>
</dbReference>
<feature type="domain" description="Aminomethyltransferase C-terminal" evidence="5">
    <location>
        <begin position="713"/>
        <end position="787"/>
    </location>
</feature>
<evidence type="ECO:0000259" key="5">
    <source>
        <dbReference type="Pfam" id="PF08669"/>
    </source>
</evidence>
<dbReference type="InterPro" id="IPR006222">
    <property type="entry name" value="GCVT_N"/>
</dbReference>
<evidence type="ECO:0000313" key="7">
    <source>
        <dbReference type="EMBL" id="WWR46230.1"/>
    </source>
</evidence>
<name>A0ABZ2HLP8_9RHOB</name>
<feature type="domain" description="FAD dependent oxidoreductase" evidence="3">
    <location>
        <begin position="6"/>
        <end position="367"/>
    </location>
</feature>
<dbReference type="Gene3D" id="3.30.9.10">
    <property type="entry name" value="D-Amino Acid Oxidase, subunit A, domain 2"/>
    <property type="match status" value="1"/>
</dbReference>
<dbReference type="InterPro" id="IPR027266">
    <property type="entry name" value="TrmE/GcvT-like"/>
</dbReference>
<dbReference type="InterPro" id="IPR032503">
    <property type="entry name" value="FAO_M"/>
</dbReference>
<dbReference type="SUPFAM" id="SSF103025">
    <property type="entry name" value="Folate-binding domain"/>
    <property type="match status" value="1"/>
</dbReference>
<organism evidence="7 8">
    <name type="scientific">Roseovarius phycicola</name>
    <dbReference type="NCBI Taxonomy" id="3080976"/>
    <lineage>
        <taxon>Bacteria</taxon>
        <taxon>Pseudomonadati</taxon>
        <taxon>Pseudomonadota</taxon>
        <taxon>Alphaproteobacteria</taxon>
        <taxon>Rhodobacterales</taxon>
        <taxon>Roseobacteraceae</taxon>
        <taxon>Roseovarius</taxon>
    </lineage>
</organism>
<dbReference type="PANTHER" id="PTHR43757">
    <property type="entry name" value="AMINOMETHYLTRANSFERASE"/>
    <property type="match status" value="1"/>
</dbReference>
<dbReference type="InterPro" id="IPR013977">
    <property type="entry name" value="GcvT_C"/>
</dbReference>
<accession>A0ABZ2HLP8</accession>
<evidence type="ECO:0000259" key="4">
    <source>
        <dbReference type="Pfam" id="PF01571"/>
    </source>
</evidence>
<evidence type="ECO:0000256" key="1">
    <source>
        <dbReference type="ARBA" id="ARBA00008609"/>
    </source>
</evidence>
<proteinExistence type="inferred from homology"/>
<dbReference type="Gene3D" id="2.40.30.110">
    <property type="entry name" value="Aminomethyltransferase beta-barrel domains"/>
    <property type="match status" value="1"/>
</dbReference>
<evidence type="ECO:0000259" key="3">
    <source>
        <dbReference type="Pfam" id="PF01266"/>
    </source>
</evidence>
<dbReference type="Gene3D" id="3.30.1360.120">
    <property type="entry name" value="Probable tRNA modification gtpase trme, domain 1"/>
    <property type="match status" value="1"/>
</dbReference>
<keyword evidence="8" id="KW-1185">Reference proteome</keyword>
<feature type="domain" description="FAD dependent oxidoreductase central" evidence="6">
    <location>
        <begin position="370"/>
        <end position="424"/>
    </location>
</feature>
<evidence type="ECO:0000259" key="6">
    <source>
        <dbReference type="Pfam" id="PF16350"/>
    </source>
</evidence>
<dbReference type="SUPFAM" id="SSF101790">
    <property type="entry name" value="Aminomethyltransferase beta-barrel domain"/>
    <property type="match status" value="1"/>
</dbReference>
<dbReference type="Pfam" id="PF01571">
    <property type="entry name" value="GCV_T"/>
    <property type="match status" value="1"/>
</dbReference>
<dbReference type="InterPro" id="IPR028896">
    <property type="entry name" value="GcvT/YgfZ/DmdA"/>
</dbReference>
<dbReference type="Pfam" id="PF16350">
    <property type="entry name" value="FAO_M"/>
    <property type="match status" value="1"/>
</dbReference>
<feature type="domain" description="GCVT N-terminal" evidence="4">
    <location>
        <begin position="427"/>
        <end position="681"/>
    </location>
</feature>
<evidence type="ECO:0000313" key="8">
    <source>
        <dbReference type="Proteomes" id="UP001364156"/>
    </source>
</evidence>
<dbReference type="Proteomes" id="UP001364156">
    <property type="component" value="Chromosome"/>
</dbReference>
<comment type="similarity">
    <text evidence="1">Belongs to the GcvT family.</text>
</comment>